<dbReference type="InterPro" id="IPR036291">
    <property type="entry name" value="NAD(P)-bd_dom_sf"/>
</dbReference>
<sequence length="267" mass="28309">MMNDKGTAVVTGASSGIGAIYADRLAARGHDVLLIARDAERLAQQAERLAARHGVTARVIVADLTQHDALRKVEDVLASDTSISVLVNNAGFGGASELLQSDVDRMEEMIDINVTAVMRLTYAAAPGFVARGAGAIINISSIVAIGPEMLNGVYGGRKAFVLAFSQSLRKELTDKGVRVQVVLPGVTATQFWDTAGVPIDNLPGSWVMTPENLVDAALLGFDRGEFITLPSLQAGEQLEAYETARQAMLPHLSNATVAPRYILQPAT</sequence>
<dbReference type="EMBL" id="JAUSVR010000019">
    <property type="protein sequence ID" value="MDQ0512987.1"/>
    <property type="molecule type" value="Genomic_DNA"/>
</dbReference>
<name>A0ABU0LWF0_9HYPH</name>
<evidence type="ECO:0000313" key="4">
    <source>
        <dbReference type="EMBL" id="MDQ0512987.1"/>
    </source>
</evidence>
<proteinExistence type="inferred from homology"/>
<dbReference type="SUPFAM" id="SSF51735">
    <property type="entry name" value="NAD(P)-binding Rossmann-fold domains"/>
    <property type="match status" value="1"/>
</dbReference>
<gene>
    <name evidence="4" type="ORF">QOZ99_003903</name>
</gene>
<dbReference type="Proteomes" id="UP001235094">
    <property type="component" value="Unassembled WGS sequence"/>
</dbReference>
<dbReference type="PIRSF" id="PIRSF000126">
    <property type="entry name" value="11-beta-HSD1"/>
    <property type="match status" value="1"/>
</dbReference>
<accession>A0ABU0LWF0</accession>
<evidence type="ECO:0000313" key="5">
    <source>
        <dbReference type="Proteomes" id="UP001235094"/>
    </source>
</evidence>
<comment type="caution">
    <text evidence="4">The sequence shown here is derived from an EMBL/GenBank/DDBJ whole genome shotgun (WGS) entry which is preliminary data.</text>
</comment>
<keyword evidence="5" id="KW-1185">Reference proteome</keyword>
<dbReference type="InterPro" id="IPR002347">
    <property type="entry name" value="SDR_fam"/>
</dbReference>
<dbReference type="PRINTS" id="PR00081">
    <property type="entry name" value="GDHRDH"/>
</dbReference>
<keyword evidence="2" id="KW-0560">Oxidoreductase</keyword>
<comment type="similarity">
    <text evidence="1 3">Belongs to the short-chain dehydrogenases/reductases (SDR) family.</text>
</comment>
<organism evidence="4 5">
    <name type="scientific">Ancylobacter amanitiformis</name>
    <dbReference type="NCBI Taxonomy" id="217069"/>
    <lineage>
        <taxon>Bacteria</taxon>
        <taxon>Pseudomonadati</taxon>
        <taxon>Pseudomonadota</taxon>
        <taxon>Alphaproteobacteria</taxon>
        <taxon>Hyphomicrobiales</taxon>
        <taxon>Xanthobacteraceae</taxon>
        <taxon>Ancylobacter</taxon>
    </lineage>
</organism>
<protein>
    <submittedName>
        <fullName evidence="4">Short-subunit dehydrogenase</fullName>
    </submittedName>
</protein>
<evidence type="ECO:0000256" key="3">
    <source>
        <dbReference type="RuleBase" id="RU000363"/>
    </source>
</evidence>
<dbReference type="Gene3D" id="3.40.50.720">
    <property type="entry name" value="NAD(P)-binding Rossmann-like Domain"/>
    <property type="match status" value="1"/>
</dbReference>
<dbReference type="PRINTS" id="PR00080">
    <property type="entry name" value="SDRFAMILY"/>
</dbReference>
<reference evidence="4 5" key="1">
    <citation type="submission" date="2023-07" db="EMBL/GenBank/DDBJ databases">
        <title>Genomic Encyclopedia of Type Strains, Phase IV (KMG-IV): sequencing the most valuable type-strain genomes for metagenomic binning, comparative biology and taxonomic classification.</title>
        <authorList>
            <person name="Goeker M."/>
        </authorList>
    </citation>
    <scope>NUCLEOTIDE SEQUENCE [LARGE SCALE GENOMIC DNA]</scope>
    <source>
        <strain evidence="4 5">DSM 15561</strain>
    </source>
</reference>
<dbReference type="CDD" id="cd05233">
    <property type="entry name" value="SDR_c"/>
    <property type="match status" value="1"/>
</dbReference>
<dbReference type="PANTHER" id="PTHR43086:SF3">
    <property type="entry name" value="NADP-DEPENDENT 3-HYDROXY ACID DEHYDROGENASE YDFG"/>
    <property type="match status" value="1"/>
</dbReference>
<evidence type="ECO:0000256" key="2">
    <source>
        <dbReference type="ARBA" id="ARBA00023002"/>
    </source>
</evidence>
<dbReference type="Pfam" id="PF00106">
    <property type="entry name" value="adh_short"/>
    <property type="match status" value="1"/>
</dbReference>
<dbReference type="PANTHER" id="PTHR43086">
    <property type="entry name" value="VERY-LONG-CHAIN 3-OXOOACYL-COA REDUCTASE"/>
    <property type="match status" value="1"/>
</dbReference>
<evidence type="ECO:0000256" key="1">
    <source>
        <dbReference type="ARBA" id="ARBA00006484"/>
    </source>
</evidence>